<dbReference type="InParanoid" id="S7W7S9"/>
<keyword evidence="3" id="KW-1185">Reference proteome</keyword>
<dbReference type="Proteomes" id="UP000014978">
    <property type="component" value="Unassembled WGS sequence"/>
</dbReference>
<gene>
    <name evidence="2" type="ORF">SLOPH_985</name>
</gene>
<evidence type="ECO:0000313" key="2">
    <source>
        <dbReference type="EMBL" id="EPR78876.1"/>
    </source>
</evidence>
<dbReference type="AlphaFoldDB" id="S7W7S9"/>
<comment type="caution">
    <text evidence="2">The sequence shown here is derived from an EMBL/GenBank/DDBJ whole genome shotgun (WGS) entry which is preliminary data.</text>
</comment>
<evidence type="ECO:0000313" key="3">
    <source>
        <dbReference type="Proteomes" id="UP000014978"/>
    </source>
</evidence>
<proteinExistence type="predicted"/>
<feature type="compositionally biased region" description="Basic and acidic residues" evidence="1">
    <location>
        <begin position="8"/>
        <end position="17"/>
    </location>
</feature>
<evidence type="ECO:0000256" key="1">
    <source>
        <dbReference type="SAM" id="MobiDB-lite"/>
    </source>
</evidence>
<sequence length="179" mass="21263">MSKRRKTTHIESSKENNKTNNTITEITDNDKIKSETKEKKNNHEINENHKYKINYETKEMNNPIKNNITTKDNNNTSEYNNIMKIYNKLSNTNKNTNITKDINTIKEYLNNYKQYNNIKDIILISSLHCIRITNKPLNQKYIIIIIKLISELYNNEYNIPKENNIINISSIIDFILIHK</sequence>
<accession>S7W7S9</accession>
<dbReference type="HOGENOM" id="CLU_1504400_0_0_1"/>
<protein>
    <submittedName>
        <fullName evidence="2">Uncharacterized protein</fullName>
    </submittedName>
</protein>
<reference evidence="3" key="1">
    <citation type="journal article" date="2013" name="PLoS Genet.">
        <title>The genome of Spraguea lophii and the basis of host-microsporidian interactions.</title>
        <authorList>
            <person name="Campbell S.E."/>
            <person name="Williams T.A."/>
            <person name="Yousuf A."/>
            <person name="Soanes D.M."/>
            <person name="Paszkiewicz K.H."/>
            <person name="Williams B.A.P."/>
        </authorList>
    </citation>
    <scope>NUCLEOTIDE SEQUENCE [LARGE SCALE GENOMIC DNA]</scope>
    <source>
        <strain evidence="3">42_110</strain>
    </source>
</reference>
<organism evidence="2 3">
    <name type="scientific">Spraguea lophii (strain 42_110)</name>
    <name type="common">Microsporidian parasite</name>
    <dbReference type="NCBI Taxonomy" id="1358809"/>
    <lineage>
        <taxon>Eukaryota</taxon>
        <taxon>Fungi</taxon>
        <taxon>Fungi incertae sedis</taxon>
        <taxon>Microsporidia</taxon>
        <taxon>Spragueidae</taxon>
        <taxon>Spraguea</taxon>
    </lineage>
</organism>
<name>S7W7S9_SPRLO</name>
<feature type="non-terminal residue" evidence="2">
    <location>
        <position position="179"/>
    </location>
</feature>
<dbReference type="VEuPathDB" id="MicrosporidiaDB:SLOPH_985"/>
<dbReference type="EMBL" id="ATCN01000508">
    <property type="protein sequence ID" value="EPR78876.1"/>
    <property type="molecule type" value="Genomic_DNA"/>
</dbReference>
<feature type="region of interest" description="Disordered" evidence="1">
    <location>
        <begin position="1"/>
        <end position="23"/>
    </location>
</feature>